<reference evidence="4" key="3">
    <citation type="submission" date="2020-03" db="EMBL/GenBank/DDBJ databases">
        <title>Sequencing and Assembly of Multiple Reported Metal-Biooxidizing Members of the Extremely Thermoacidophilic Archaeal Family Sulfolobaceae.</title>
        <authorList>
            <person name="Counts J.A."/>
            <person name="Kelly R.M."/>
        </authorList>
    </citation>
    <scope>NUCLEOTIDE SEQUENCE [LARGE SCALE GENOMIC DNA]</scope>
    <source>
        <strain evidence="4">HO1-1</strain>
    </source>
</reference>
<dbReference type="KEGG" id="mhk:DFR87_01915"/>
<dbReference type="Proteomes" id="UP000247586">
    <property type="component" value="Chromosome"/>
</dbReference>
<feature type="domain" description="CRISPR type III-associated protein" evidence="2">
    <location>
        <begin position="22"/>
        <end position="216"/>
    </location>
</feature>
<dbReference type="PANTHER" id="PTHR35579:SF6">
    <property type="entry name" value="DUF324 DOMAIN-CONTAINING PROTEIN"/>
    <property type="match status" value="1"/>
</dbReference>
<reference evidence="4" key="2">
    <citation type="submission" date="2020-03" db="EMBL/GenBank/DDBJ databases">
        <title>Complete Genome Sequences of Extremely Thermoacidophilic, Metal-Mobilizing Type-Strain Members of the Archaeal Family Sulfolobaceae: Acidianus brierleyi DSM-1651T, Acidianus sulfidivorans DSM-18786T, Metallosphaera hakonensis DSM-7519T, and Metallosphaera prunae DSM-10039T.</title>
        <authorList>
            <person name="Counts J.A."/>
            <person name="Kelly R.M."/>
        </authorList>
    </citation>
    <scope>NUCLEOTIDE SEQUENCE [LARGE SCALE GENOMIC DNA]</scope>
    <source>
        <strain evidence="4">HO1-1</strain>
    </source>
</reference>
<dbReference type="AlphaFoldDB" id="A0A2U9IRJ1"/>
<protein>
    <submittedName>
        <fullName evidence="3">CRISPR-associated RAMP protein</fullName>
    </submittedName>
</protein>
<proteinExistence type="predicted"/>
<reference evidence="3 4" key="1">
    <citation type="submission" date="2018-05" db="EMBL/GenBank/DDBJ databases">
        <title>Complete Genome Sequences of Extremely Thermoacidophilic, Metal-Mobilizing Type-Strain Members of the Archaeal Family Sulfolobaceae: Acidianus brierleyi DSM-1651T, Acidianus sulfidivorans DSM-18786T, Metallosphaera hakonensis DSM-7519T, and Metallosphaera prunae DSM-10039T.</title>
        <authorList>
            <person name="Counts J.A."/>
            <person name="Kelly R.M."/>
        </authorList>
    </citation>
    <scope>NUCLEOTIDE SEQUENCE [LARGE SCALE GENOMIC DNA]</scope>
    <source>
        <strain evidence="3 4">HO1-1</strain>
    </source>
</reference>
<name>A0A2U9IRJ1_9CREN</name>
<sequence>MVEMYLIRKDVVKRVVKFEGVLRADSPILVGTGERGPIKEVMKDLEGRPMIPGSSWKGVFRSSGERIARRKGLKVCSGLTNDNCLKNGGLDKVFLNSLRSDMDQAKRIAWNNTCINCKVFGTISILGQVRFLDSISQDFKLNTRAMTAISRKDGSVVGGALVTLEYADVGSRFPFTLFTYNLPNYALGYMILIMEEIHNHLVQVGGNKSRGFGFLSFEKLSMEVLSGDQSLPKLDEDDMEVKGSLDLRNLSGKEFFERAKPLMEAFRNVKISYPS</sequence>
<evidence type="ECO:0000313" key="3">
    <source>
        <dbReference type="EMBL" id="AWR98661.1"/>
    </source>
</evidence>
<dbReference type="STRING" id="1293036.GCA_001315825_02325"/>
<dbReference type="GO" id="GO:0051607">
    <property type="term" value="P:defense response to virus"/>
    <property type="evidence" value="ECO:0007669"/>
    <property type="project" value="UniProtKB-KW"/>
</dbReference>
<dbReference type="EMBL" id="CP029287">
    <property type="protein sequence ID" value="AWR98661.1"/>
    <property type="molecule type" value="Genomic_DNA"/>
</dbReference>
<gene>
    <name evidence="3" type="ORF">DFR87_01915</name>
</gene>
<dbReference type="InterPro" id="IPR013411">
    <property type="entry name" value="CRISPR-assoc_RAMP_Csx7"/>
</dbReference>
<dbReference type="PANTHER" id="PTHR35579">
    <property type="entry name" value="CRISPR SYSTEM CMS ENDORIBONUCLEASE CSM3"/>
    <property type="match status" value="1"/>
</dbReference>
<evidence type="ECO:0000313" key="4">
    <source>
        <dbReference type="Proteomes" id="UP000247586"/>
    </source>
</evidence>
<dbReference type="InterPro" id="IPR005537">
    <property type="entry name" value="RAMP_III_fam"/>
</dbReference>
<organism evidence="3 4">
    <name type="scientific">Metallosphaera hakonensis JCM 8857 = DSM 7519</name>
    <dbReference type="NCBI Taxonomy" id="1293036"/>
    <lineage>
        <taxon>Archaea</taxon>
        <taxon>Thermoproteota</taxon>
        <taxon>Thermoprotei</taxon>
        <taxon>Sulfolobales</taxon>
        <taxon>Sulfolobaceae</taxon>
        <taxon>Metallosphaera</taxon>
    </lineage>
</organism>
<dbReference type="NCBIfam" id="TIGR02581">
    <property type="entry name" value="cas_cyan_RAMP"/>
    <property type="match status" value="1"/>
</dbReference>
<dbReference type="GeneID" id="36834059"/>
<dbReference type="RefSeq" id="WP_110368800.1">
    <property type="nucleotide sequence ID" value="NZ_CP029287.2"/>
</dbReference>
<keyword evidence="1" id="KW-0051">Antiviral defense</keyword>
<evidence type="ECO:0000256" key="1">
    <source>
        <dbReference type="ARBA" id="ARBA00023118"/>
    </source>
</evidence>
<dbReference type="Pfam" id="PF03787">
    <property type="entry name" value="RAMPs"/>
    <property type="match status" value="1"/>
</dbReference>
<accession>A0A2U9IRJ1</accession>
<keyword evidence="4" id="KW-1185">Reference proteome</keyword>
<dbReference type="InterPro" id="IPR052216">
    <property type="entry name" value="CRISPR_Csm3_endoribonuclease"/>
</dbReference>
<evidence type="ECO:0000259" key="2">
    <source>
        <dbReference type="Pfam" id="PF03787"/>
    </source>
</evidence>
<dbReference type="OrthoDB" id="44077at2157"/>